<dbReference type="EMBL" id="CAVNYO010000419">
    <property type="protein sequence ID" value="CAK5277592.1"/>
    <property type="molecule type" value="Genomic_DNA"/>
</dbReference>
<sequence length="243" mass="27563">ELLSPSDILRPGPPEKLSFLRRIGDGAHFVVKCSGTSDFPREGHLVHRLLSKPPRSDRRNKMPSVEVRDIRPNVWLMISPLNATFDSPGSQTLPIPNLVSTEDFFGFDEQISNGCLLSEMSSDVPYLQCRQASYSQTIAHFDLSVLCIIMQHPTTQPRRRHRMDLESPVSFNIDNPSAARPPIDETQGTAYNELASDSIPLPLMWGMIMLGVSEVHFLIRLRDRLVGVHRDCICLCWEHWHEP</sequence>
<dbReference type="AlphaFoldDB" id="A0AAD2HP77"/>
<dbReference type="Proteomes" id="UP001295794">
    <property type="component" value="Unassembled WGS sequence"/>
</dbReference>
<accession>A0AAD2HP77</accession>
<feature type="non-terminal residue" evidence="1">
    <location>
        <position position="1"/>
    </location>
</feature>
<proteinExistence type="predicted"/>
<keyword evidence="2" id="KW-1185">Reference proteome</keyword>
<name>A0AAD2HP77_9AGAR</name>
<gene>
    <name evidence="1" type="ORF">MYCIT1_LOCUS26600</name>
</gene>
<reference evidence="1" key="1">
    <citation type="submission" date="2023-11" db="EMBL/GenBank/DDBJ databases">
        <authorList>
            <person name="De Vega J J."/>
            <person name="De Vega J J."/>
        </authorList>
    </citation>
    <scope>NUCLEOTIDE SEQUENCE</scope>
</reference>
<evidence type="ECO:0000313" key="1">
    <source>
        <dbReference type="EMBL" id="CAK5277592.1"/>
    </source>
</evidence>
<organism evidence="1 2">
    <name type="scientific">Mycena citricolor</name>
    <dbReference type="NCBI Taxonomy" id="2018698"/>
    <lineage>
        <taxon>Eukaryota</taxon>
        <taxon>Fungi</taxon>
        <taxon>Dikarya</taxon>
        <taxon>Basidiomycota</taxon>
        <taxon>Agaricomycotina</taxon>
        <taxon>Agaricomycetes</taxon>
        <taxon>Agaricomycetidae</taxon>
        <taxon>Agaricales</taxon>
        <taxon>Marasmiineae</taxon>
        <taxon>Mycenaceae</taxon>
        <taxon>Mycena</taxon>
    </lineage>
</organism>
<protein>
    <submittedName>
        <fullName evidence="1">Uncharacterized protein</fullName>
    </submittedName>
</protein>
<evidence type="ECO:0000313" key="2">
    <source>
        <dbReference type="Proteomes" id="UP001295794"/>
    </source>
</evidence>
<comment type="caution">
    <text evidence="1">The sequence shown here is derived from an EMBL/GenBank/DDBJ whole genome shotgun (WGS) entry which is preliminary data.</text>
</comment>